<name>A0A412CGN3_9FIRM</name>
<protein>
    <submittedName>
        <fullName evidence="1">Uncharacterized protein</fullName>
    </submittedName>
</protein>
<comment type="caution">
    <text evidence="1">The sequence shown here is derived from an EMBL/GenBank/DDBJ whole genome shotgun (WGS) entry which is preliminary data.</text>
</comment>
<dbReference type="Proteomes" id="UP000286147">
    <property type="component" value="Unassembled WGS sequence"/>
</dbReference>
<dbReference type="EMBL" id="QRTP01000004">
    <property type="protein sequence ID" value="RGQ85509.1"/>
    <property type="molecule type" value="Genomic_DNA"/>
</dbReference>
<evidence type="ECO:0000313" key="2">
    <source>
        <dbReference type="Proteomes" id="UP000286147"/>
    </source>
</evidence>
<evidence type="ECO:0000313" key="1">
    <source>
        <dbReference type="EMBL" id="RGQ85509.1"/>
    </source>
</evidence>
<dbReference type="RefSeq" id="WP_118035576.1">
    <property type="nucleotide sequence ID" value="NZ_QRTP01000004.1"/>
</dbReference>
<dbReference type="AlphaFoldDB" id="A0A412CGN3"/>
<gene>
    <name evidence="1" type="ORF">DWY77_02550</name>
</gene>
<sequence>MHKKSIYLSKIFIIFILLFGLTVDISISEATSKNNKDSMMIKQEFICMMDQDYETLHSFVKQNIAQASPELAGQMVQNLILSSEKMLTPSADYIYGKNYKEIRSTILVAIPKDIENPAVICGSDKEKFIKNLPNGEIKNKLSKWLRSGLCLRNLEGTYFFAIDYPEYLEKYSLYTDEATTQYLNLCAKETIQSTIISEILTIDVQELNEHAIAYEKFLKDYPNFPMNELIYANFNTTISKLINPTIYDNLIDTNGHVSKDLLVIYQNLSKQDNYPILQYIGQEMLQFINNQPNNIVYQDYNSDKLSSNASIIYKKVHKLLNELYTSHI</sequence>
<organism evidence="1 2">
    <name type="scientific">Megamonas rupellensis</name>
    <dbReference type="NCBI Taxonomy" id="491921"/>
    <lineage>
        <taxon>Bacteria</taxon>
        <taxon>Bacillati</taxon>
        <taxon>Bacillota</taxon>
        <taxon>Negativicutes</taxon>
        <taxon>Selenomonadales</taxon>
        <taxon>Selenomonadaceae</taxon>
        <taxon>Megamonas</taxon>
    </lineage>
</organism>
<accession>A0A412CGN3</accession>
<reference evidence="1 2" key="1">
    <citation type="submission" date="2018-08" db="EMBL/GenBank/DDBJ databases">
        <title>A genome reference for cultivated species of the human gut microbiota.</title>
        <authorList>
            <person name="Zou Y."/>
            <person name="Xue W."/>
            <person name="Luo G."/>
        </authorList>
    </citation>
    <scope>NUCLEOTIDE SEQUENCE [LARGE SCALE GENOMIC DNA]</scope>
    <source>
        <strain evidence="1 2">AF27-12</strain>
    </source>
</reference>
<proteinExistence type="predicted"/>